<dbReference type="Proteomes" id="UP001138768">
    <property type="component" value="Unassembled WGS sequence"/>
</dbReference>
<dbReference type="EMBL" id="NRRY01000014">
    <property type="protein sequence ID" value="MBK1618874.1"/>
    <property type="molecule type" value="Genomic_DNA"/>
</dbReference>
<dbReference type="RefSeq" id="WP_200243381.1">
    <property type="nucleotide sequence ID" value="NZ_NRRY01000014.1"/>
</dbReference>
<organism evidence="1 2">
    <name type="scientific">Lamprobacter modestohalophilus</name>
    <dbReference type="NCBI Taxonomy" id="1064514"/>
    <lineage>
        <taxon>Bacteria</taxon>
        <taxon>Pseudomonadati</taxon>
        <taxon>Pseudomonadota</taxon>
        <taxon>Gammaproteobacteria</taxon>
        <taxon>Chromatiales</taxon>
        <taxon>Chromatiaceae</taxon>
        <taxon>Lamprobacter</taxon>
    </lineage>
</organism>
<evidence type="ECO:0000313" key="1">
    <source>
        <dbReference type="EMBL" id="MBK1618874.1"/>
    </source>
</evidence>
<sequence>MAETTGSRYFRLQRFRALMKRHLATSGRFDGRCLTVDTAVGGFLGLVGGKQTTAIQIDSAADSLFESDWEDLSIRVFQREFFARARSLAEAYEQLTQQDVTLICHFELDLGDG</sequence>
<reference evidence="1 2" key="1">
    <citation type="journal article" date="2020" name="Microorganisms">
        <title>Osmotic Adaptation and Compatible Solute Biosynthesis of Phototrophic Bacteria as Revealed from Genome Analyses.</title>
        <authorList>
            <person name="Imhoff J.F."/>
            <person name="Rahn T."/>
            <person name="Kunzel S."/>
            <person name="Keller A."/>
            <person name="Neulinger S.C."/>
        </authorList>
    </citation>
    <scope>NUCLEOTIDE SEQUENCE [LARGE SCALE GENOMIC DNA]</scope>
    <source>
        <strain evidence="1 2">DSM 25653</strain>
    </source>
</reference>
<gene>
    <name evidence="1" type="ORF">CKO42_10605</name>
</gene>
<protein>
    <submittedName>
        <fullName evidence="1">Uncharacterized protein</fullName>
    </submittedName>
</protein>
<keyword evidence="2" id="KW-1185">Reference proteome</keyword>
<dbReference type="AlphaFoldDB" id="A0A9X0W8R3"/>
<evidence type="ECO:0000313" key="2">
    <source>
        <dbReference type="Proteomes" id="UP001138768"/>
    </source>
</evidence>
<comment type="caution">
    <text evidence="1">The sequence shown here is derived from an EMBL/GenBank/DDBJ whole genome shotgun (WGS) entry which is preliminary data.</text>
</comment>
<accession>A0A9X0W8R3</accession>
<proteinExistence type="predicted"/>
<name>A0A9X0W8R3_9GAMM</name>